<dbReference type="Proteomes" id="UP000574390">
    <property type="component" value="Unassembled WGS sequence"/>
</dbReference>
<accession>A0A7J6TNC9</accession>
<organism evidence="1 2">
    <name type="scientific">Perkinsus olseni</name>
    <name type="common">Perkinsus atlanticus</name>
    <dbReference type="NCBI Taxonomy" id="32597"/>
    <lineage>
        <taxon>Eukaryota</taxon>
        <taxon>Sar</taxon>
        <taxon>Alveolata</taxon>
        <taxon>Perkinsozoa</taxon>
        <taxon>Perkinsea</taxon>
        <taxon>Perkinsida</taxon>
        <taxon>Perkinsidae</taxon>
        <taxon>Perkinsus</taxon>
    </lineage>
</organism>
<comment type="caution">
    <text evidence="1">The sequence shown here is derived from an EMBL/GenBank/DDBJ whole genome shotgun (WGS) entry which is preliminary data.</text>
</comment>
<proteinExistence type="predicted"/>
<evidence type="ECO:0000313" key="1">
    <source>
        <dbReference type="EMBL" id="KAF4745926.1"/>
    </source>
</evidence>
<dbReference type="AlphaFoldDB" id="A0A7J6TNC9"/>
<reference evidence="1 2" key="1">
    <citation type="submission" date="2020-04" db="EMBL/GenBank/DDBJ databases">
        <title>Perkinsus olseni comparative genomics.</title>
        <authorList>
            <person name="Bogema D.R."/>
        </authorList>
    </citation>
    <scope>NUCLEOTIDE SEQUENCE [LARGE SCALE GENOMIC DNA]</scope>
    <source>
        <strain evidence="1">ATCC PRA-205</strain>
    </source>
</reference>
<evidence type="ECO:0000313" key="2">
    <source>
        <dbReference type="Proteomes" id="UP000574390"/>
    </source>
</evidence>
<protein>
    <submittedName>
        <fullName evidence="1">Histone deacetylase complex subunit sap18</fullName>
    </submittedName>
</protein>
<gene>
    <name evidence="1" type="primary">SAP18_6</name>
    <name evidence="1" type="ORF">FOZ62_030115</name>
</gene>
<sequence>MLSSAVNTSVSWCQAHLPVEVAREKIPLVDTSLRLADAYGMPIVVKIDSAIDGVVYKGNHYVLSVRDKSAVAVETVQGVRDSLRDKEEGLRKKLDGLITEKRNDFVRSRYVSDSLDSGRKIRQVRRECSIMLQNERMFDDDYFP</sequence>
<dbReference type="EMBL" id="JABANM010006439">
    <property type="protein sequence ID" value="KAF4745926.1"/>
    <property type="molecule type" value="Genomic_DNA"/>
</dbReference>
<name>A0A7J6TNC9_PEROL</name>